<evidence type="ECO:0000256" key="1">
    <source>
        <dbReference type="ARBA" id="ARBA00006484"/>
    </source>
</evidence>
<dbReference type="PRINTS" id="PR00080">
    <property type="entry name" value="SDRFAMILY"/>
</dbReference>
<reference evidence="2 3" key="1">
    <citation type="submission" date="2019-08" db="EMBL/GenBank/DDBJ databases">
        <title>Hyperibacter terrae gen. nov., sp. nov. and Hyperibacter viscosus sp. nov., two new members in the family Rhodospirillaceae isolated from the rhizosphere of Hypericum perforatum.</title>
        <authorList>
            <person name="Noviana Z."/>
        </authorList>
    </citation>
    <scope>NUCLEOTIDE SEQUENCE [LARGE SCALE GENOMIC DNA]</scope>
    <source>
        <strain evidence="2 3">R5913</strain>
    </source>
</reference>
<dbReference type="PROSITE" id="PS00061">
    <property type="entry name" value="ADH_SHORT"/>
    <property type="match status" value="1"/>
</dbReference>
<dbReference type="Pfam" id="PF13561">
    <property type="entry name" value="adh_short_C2"/>
    <property type="match status" value="1"/>
</dbReference>
<proteinExistence type="inferred from homology"/>
<dbReference type="OrthoDB" id="7255009at2"/>
<dbReference type="KEGG" id="htq:FRZ44_26100"/>
<dbReference type="InterPro" id="IPR020904">
    <property type="entry name" value="Sc_DH/Rdtase_CS"/>
</dbReference>
<dbReference type="PANTHER" id="PTHR42760:SF135">
    <property type="entry name" value="BLL7886 PROTEIN"/>
    <property type="match status" value="1"/>
</dbReference>
<evidence type="ECO:0000313" key="3">
    <source>
        <dbReference type="Proteomes" id="UP000326202"/>
    </source>
</evidence>
<dbReference type="Gene3D" id="3.40.50.720">
    <property type="entry name" value="NAD(P)-binding Rossmann-like Domain"/>
    <property type="match status" value="1"/>
</dbReference>
<accession>A0A5J6MIN0</accession>
<dbReference type="NCBIfam" id="NF005559">
    <property type="entry name" value="PRK07231.1"/>
    <property type="match status" value="1"/>
</dbReference>
<protein>
    <submittedName>
        <fullName evidence="2">3-oxoacyl-ACP reductase</fullName>
    </submittedName>
</protein>
<dbReference type="SUPFAM" id="SSF51735">
    <property type="entry name" value="NAD(P)-binding Rossmann-fold domains"/>
    <property type="match status" value="1"/>
</dbReference>
<dbReference type="InterPro" id="IPR002347">
    <property type="entry name" value="SDR_fam"/>
</dbReference>
<dbReference type="Proteomes" id="UP000326202">
    <property type="component" value="Chromosome"/>
</dbReference>
<sequence>MTESLVGIAARFDLTGRTALVTGASSGLGWRFAEVLAEAGAKVAIAARRTDRLEALAEGITSRGGTVLPIALDVTHPPGIKAAVAAVEAALGPLRILVNNSGVAPASAFLDHSEEDWDRTLDTNLKGAFLVAQEVARRMAANGQGGSIVNIASMLGIVVAKGSAAYSASKAGVISLTKTMALELAKHRIRVNAICPGYFETEMTENYLSTPQGQAAIKAIPMRRVGKAEELDGLLLLLASDASSFMTGSSVLVDGGEVLQQA</sequence>
<dbReference type="AlphaFoldDB" id="A0A5J6MIN0"/>
<dbReference type="PRINTS" id="PR00081">
    <property type="entry name" value="GDHRDH"/>
</dbReference>
<dbReference type="GO" id="GO:0016616">
    <property type="term" value="F:oxidoreductase activity, acting on the CH-OH group of donors, NAD or NADP as acceptor"/>
    <property type="evidence" value="ECO:0007669"/>
    <property type="project" value="TreeGrafter"/>
</dbReference>
<dbReference type="CDD" id="cd05233">
    <property type="entry name" value="SDR_c"/>
    <property type="match status" value="1"/>
</dbReference>
<comment type="similarity">
    <text evidence="1">Belongs to the short-chain dehydrogenases/reductases (SDR) family.</text>
</comment>
<dbReference type="EMBL" id="CP042906">
    <property type="protein sequence ID" value="QEX17314.1"/>
    <property type="molecule type" value="Genomic_DNA"/>
</dbReference>
<gene>
    <name evidence="2" type="ORF">FRZ44_26100</name>
</gene>
<dbReference type="InterPro" id="IPR036291">
    <property type="entry name" value="NAD(P)-bd_dom_sf"/>
</dbReference>
<evidence type="ECO:0000313" key="2">
    <source>
        <dbReference type="EMBL" id="QEX17314.1"/>
    </source>
</evidence>
<dbReference type="FunFam" id="3.40.50.720:FF:000084">
    <property type="entry name" value="Short-chain dehydrogenase reductase"/>
    <property type="match status" value="1"/>
</dbReference>
<dbReference type="GO" id="GO:0030497">
    <property type="term" value="P:fatty acid elongation"/>
    <property type="evidence" value="ECO:0007669"/>
    <property type="project" value="TreeGrafter"/>
</dbReference>
<name>A0A5J6MIN0_9PROT</name>
<keyword evidence="3" id="KW-1185">Reference proteome</keyword>
<organism evidence="2 3">
    <name type="scientific">Hypericibacter terrae</name>
    <dbReference type="NCBI Taxonomy" id="2602015"/>
    <lineage>
        <taxon>Bacteria</taxon>
        <taxon>Pseudomonadati</taxon>
        <taxon>Pseudomonadota</taxon>
        <taxon>Alphaproteobacteria</taxon>
        <taxon>Rhodospirillales</taxon>
        <taxon>Dongiaceae</taxon>
        <taxon>Hypericibacter</taxon>
    </lineage>
</organism>
<dbReference type="PANTHER" id="PTHR42760">
    <property type="entry name" value="SHORT-CHAIN DEHYDROGENASES/REDUCTASES FAMILY MEMBER"/>
    <property type="match status" value="1"/>
</dbReference>